<dbReference type="GO" id="GO:0022857">
    <property type="term" value="F:transmembrane transporter activity"/>
    <property type="evidence" value="ECO:0007669"/>
    <property type="project" value="InterPro"/>
</dbReference>
<dbReference type="InterPro" id="IPR000515">
    <property type="entry name" value="MetI-like"/>
</dbReference>
<evidence type="ECO:0000256" key="2">
    <source>
        <dbReference type="ARBA" id="ARBA00010072"/>
    </source>
</evidence>
<evidence type="ECO:0000313" key="11">
    <source>
        <dbReference type="EMBL" id="ADO83654.1"/>
    </source>
</evidence>
<dbReference type="PANTHER" id="PTHR30614:SF20">
    <property type="entry name" value="GLUTAMINE TRANSPORT SYSTEM PERMEASE PROTEIN GLNP"/>
    <property type="match status" value="1"/>
</dbReference>
<keyword evidence="4" id="KW-1003">Cell membrane</keyword>
<dbReference type="InterPro" id="IPR043429">
    <property type="entry name" value="ArtM/GltK/GlnP/TcyL/YhdX-like"/>
</dbReference>
<dbReference type="Pfam" id="PF00528">
    <property type="entry name" value="BPD_transp_1"/>
    <property type="match status" value="1"/>
</dbReference>
<dbReference type="AlphaFoldDB" id="E3HAC4"/>
<evidence type="ECO:0000256" key="4">
    <source>
        <dbReference type="ARBA" id="ARBA00022475"/>
    </source>
</evidence>
<reference evidence="11 12" key="1">
    <citation type="journal article" date="2010" name="Stand. Genomic Sci.">
        <title>Complete genome sequence of Ilyobacter polytropus type strain (CuHbu1).</title>
        <authorList>
            <person name="Sikorski J."/>
            <person name="Chertkov O."/>
            <person name="Lapidus A."/>
            <person name="Nolan M."/>
            <person name="Lucas S."/>
            <person name="Del Rio T.G."/>
            <person name="Tice H."/>
            <person name="Cheng J.F."/>
            <person name="Tapia R."/>
            <person name="Han C."/>
            <person name="Goodwin L."/>
            <person name="Pitluck S."/>
            <person name="Liolios K."/>
            <person name="Ivanova N."/>
            <person name="Mavromatis K."/>
            <person name="Mikhailova N."/>
            <person name="Pati A."/>
            <person name="Chen A."/>
            <person name="Palaniappan K."/>
            <person name="Land M."/>
            <person name="Hauser L."/>
            <person name="Chang Y.J."/>
            <person name="Jeffries C.D."/>
            <person name="Brambilla E."/>
            <person name="Yasawong M."/>
            <person name="Rohde M."/>
            <person name="Pukall R."/>
            <person name="Spring S."/>
            <person name="Goker M."/>
            <person name="Woyke T."/>
            <person name="Bristow J."/>
            <person name="Eisen J.A."/>
            <person name="Markowitz V."/>
            <person name="Hugenholtz P."/>
            <person name="Kyrpides N.C."/>
            <person name="Klenk H.P."/>
        </authorList>
    </citation>
    <scope>NUCLEOTIDE SEQUENCE [LARGE SCALE GENOMIC DNA]</scope>
    <source>
        <strain evidence="12">ATCC 51220 / DSM 2926 / LMG 16218 / CuHBu1</strain>
    </source>
</reference>
<dbReference type="STRING" id="572544.Ilyop_1883"/>
<keyword evidence="8 9" id="KW-0472">Membrane</keyword>
<dbReference type="InterPro" id="IPR035906">
    <property type="entry name" value="MetI-like_sf"/>
</dbReference>
<sequence>MEDTLKKCKKNCNNKNFKINPKRIFFRENREIEASKTVEIINIVIILAIIFAIFNYAFGRLEYNYMWKETIVDYRYKFIKGFCITIIISFFSLFCSLVIGTMMAIGQRTTFLPVYYFSKFYVEFIRGTPLIVQIYLFFYVVGTAFNITDRYIMGILIMASFSGAYVAEIIRSGIESISASQLETAKALAFTPFQTYVYIILPQVVKRITPPLAGQFASLIKDSSLLSIIAVNEFTKNVQEVDSLTFAPVENYFILAVGYLLLTYPISHYSKYLERKFSYES</sequence>
<evidence type="ECO:0000256" key="1">
    <source>
        <dbReference type="ARBA" id="ARBA00004651"/>
    </source>
</evidence>
<evidence type="ECO:0000256" key="3">
    <source>
        <dbReference type="ARBA" id="ARBA00022448"/>
    </source>
</evidence>
<dbReference type="Gene3D" id="1.10.3720.10">
    <property type="entry name" value="MetI-like"/>
    <property type="match status" value="1"/>
</dbReference>
<keyword evidence="6" id="KW-0029">Amino-acid transport</keyword>
<dbReference type="CDD" id="cd06261">
    <property type="entry name" value="TM_PBP2"/>
    <property type="match status" value="1"/>
</dbReference>
<dbReference type="EMBL" id="CP002281">
    <property type="protein sequence ID" value="ADO83654.1"/>
    <property type="molecule type" value="Genomic_DNA"/>
</dbReference>
<feature type="transmembrane region" description="Helical" evidence="9">
    <location>
        <begin position="40"/>
        <end position="58"/>
    </location>
</feature>
<feature type="transmembrane region" description="Helical" evidence="9">
    <location>
        <begin position="78"/>
        <end position="103"/>
    </location>
</feature>
<dbReference type="GO" id="GO:0043190">
    <property type="term" value="C:ATP-binding cassette (ABC) transporter complex"/>
    <property type="evidence" value="ECO:0007669"/>
    <property type="project" value="InterPro"/>
</dbReference>
<feature type="domain" description="ABC transmembrane type-1" evidence="10">
    <location>
        <begin position="82"/>
        <end position="263"/>
    </location>
</feature>
<feature type="transmembrane region" description="Helical" evidence="9">
    <location>
        <begin position="124"/>
        <end position="145"/>
    </location>
</feature>
<dbReference type="InterPro" id="IPR010065">
    <property type="entry name" value="AA_ABC_transptr_permease_3TM"/>
</dbReference>
<accession>E3HAC4</accession>
<gene>
    <name evidence="11" type="ordered locus">Ilyop_1883</name>
</gene>
<evidence type="ECO:0000256" key="8">
    <source>
        <dbReference type="ARBA" id="ARBA00023136"/>
    </source>
</evidence>
<evidence type="ECO:0000259" key="10">
    <source>
        <dbReference type="PROSITE" id="PS50928"/>
    </source>
</evidence>
<dbReference type="Proteomes" id="UP000006875">
    <property type="component" value="Chromosome"/>
</dbReference>
<evidence type="ECO:0000313" key="12">
    <source>
        <dbReference type="Proteomes" id="UP000006875"/>
    </source>
</evidence>
<keyword evidence="7 9" id="KW-1133">Transmembrane helix</keyword>
<feature type="transmembrane region" description="Helical" evidence="9">
    <location>
        <begin position="151"/>
        <end position="170"/>
    </location>
</feature>
<organism evidence="11 12">
    <name type="scientific">Ilyobacter polytropus (strain ATCC 51220 / DSM 2926 / LMG 16218 / CuHBu1)</name>
    <dbReference type="NCBI Taxonomy" id="572544"/>
    <lineage>
        <taxon>Bacteria</taxon>
        <taxon>Fusobacteriati</taxon>
        <taxon>Fusobacteriota</taxon>
        <taxon>Fusobacteriia</taxon>
        <taxon>Fusobacteriales</taxon>
        <taxon>Fusobacteriaceae</taxon>
        <taxon>Ilyobacter</taxon>
    </lineage>
</organism>
<dbReference type="SUPFAM" id="SSF161098">
    <property type="entry name" value="MetI-like"/>
    <property type="match status" value="1"/>
</dbReference>
<dbReference type="PANTHER" id="PTHR30614">
    <property type="entry name" value="MEMBRANE COMPONENT OF AMINO ACID ABC TRANSPORTER"/>
    <property type="match status" value="1"/>
</dbReference>
<evidence type="ECO:0000256" key="6">
    <source>
        <dbReference type="ARBA" id="ARBA00022970"/>
    </source>
</evidence>
<keyword evidence="5 9" id="KW-0812">Transmembrane</keyword>
<evidence type="ECO:0000256" key="5">
    <source>
        <dbReference type="ARBA" id="ARBA00022692"/>
    </source>
</evidence>
<evidence type="ECO:0000256" key="7">
    <source>
        <dbReference type="ARBA" id="ARBA00022989"/>
    </source>
</evidence>
<dbReference type="NCBIfam" id="TIGR01726">
    <property type="entry name" value="HEQRo_perm_3TM"/>
    <property type="match status" value="1"/>
</dbReference>
<dbReference type="eggNOG" id="COG0765">
    <property type="taxonomic scope" value="Bacteria"/>
</dbReference>
<comment type="subcellular location">
    <subcellularLocation>
        <location evidence="1 9">Cell membrane</location>
        <topology evidence="1 9">Multi-pass membrane protein</topology>
    </subcellularLocation>
</comment>
<keyword evidence="3 9" id="KW-0813">Transport</keyword>
<dbReference type="OrthoDB" id="9811552at2"/>
<evidence type="ECO:0000256" key="9">
    <source>
        <dbReference type="RuleBase" id="RU363032"/>
    </source>
</evidence>
<dbReference type="GO" id="GO:0006865">
    <property type="term" value="P:amino acid transport"/>
    <property type="evidence" value="ECO:0007669"/>
    <property type="project" value="UniProtKB-KW"/>
</dbReference>
<comment type="similarity">
    <text evidence="2">Belongs to the binding-protein-dependent transport system permease family. HisMQ subfamily.</text>
</comment>
<name>E3HAC4_ILYPC</name>
<dbReference type="PROSITE" id="PS50928">
    <property type="entry name" value="ABC_TM1"/>
    <property type="match status" value="1"/>
</dbReference>
<proteinExistence type="inferred from homology"/>
<dbReference type="HOGENOM" id="CLU_019602_1_1_0"/>
<protein>
    <submittedName>
        <fullName evidence="11">Amino acid ABC transporter membrane protein, PAAT family</fullName>
    </submittedName>
</protein>
<keyword evidence="12" id="KW-1185">Reference proteome</keyword>
<dbReference type="KEGG" id="ipo:Ilyop_1883"/>
<dbReference type="RefSeq" id="WP_013388316.1">
    <property type="nucleotide sequence ID" value="NC_014632.1"/>
</dbReference>